<dbReference type="AlphaFoldDB" id="A0A382W7Q6"/>
<name>A0A382W7Q6_9ZZZZ</name>
<feature type="non-terminal residue" evidence="1">
    <location>
        <position position="1"/>
    </location>
</feature>
<protein>
    <submittedName>
        <fullName evidence="1">Uncharacterized protein</fullName>
    </submittedName>
</protein>
<accession>A0A382W7Q6</accession>
<dbReference type="EMBL" id="UINC01157391">
    <property type="protein sequence ID" value="SVD54355.1"/>
    <property type="molecule type" value="Genomic_DNA"/>
</dbReference>
<gene>
    <name evidence="1" type="ORF">METZ01_LOCUS407209</name>
</gene>
<evidence type="ECO:0000313" key="1">
    <source>
        <dbReference type="EMBL" id="SVD54355.1"/>
    </source>
</evidence>
<sequence>LHAWGPQGAFEQTWESDTQITKALELLEDSESPEELLGLTVRH</sequence>
<reference evidence="1" key="1">
    <citation type="submission" date="2018-05" db="EMBL/GenBank/DDBJ databases">
        <authorList>
            <person name="Lanie J.A."/>
            <person name="Ng W.-L."/>
            <person name="Kazmierczak K.M."/>
            <person name="Andrzejewski T.M."/>
            <person name="Davidsen T.M."/>
            <person name="Wayne K.J."/>
            <person name="Tettelin H."/>
            <person name="Glass J.I."/>
            <person name="Rusch D."/>
            <person name="Podicherti R."/>
            <person name="Tsui H.-C.T."/>
            <person name="Winkler M.E."/>
        </authorList>
    </citation>
    <scope>NUCLEOTIDE SEQUENCE</scope>
</reference>
<proteinExistence type="predicted"/>
<organism evidence="1">
    <name type="scientific">marine metagenome</name>
    <dbReference type="NCBI Taxonomy" id="408172"/>
    <lineage>
        <taxon>unclassified sequences</taxon>
        <taxon>metagenomes</taxon>
        <taxon>ecological metagenomes</taxon>
    </lineage>
</organism>